<evidence type="ECO:0000313" key="2">
    <source>
        <dbReference type="EMBL" id="MDV0443398.1"/>
    </source>
</evidence>
<gene>
    <name evidence="2" type="ORF">McpCs1_07730</name>
</gene>
<keyword evidence="1" id="KW-1133">Transmembrane helix</keyword>
<dbReference type="Proteomes" id="UP001283212">
    <property type="component" value="Unassembled WGS sequence"/>
</dbReference>
<reference evidence="2 3" key="1">
    <citation type="submission" date="2023-06" db="EMBL/GenBank/DDBJ databases">
        <title>Genome sequence of Methancorpusculaceae sp. Cs1.</title>
        <authorList>
            <person name="Protasov E."/>
            <person name="Platt K."/>
            <person name="Poehlein A."/>
            <person name="Daniel R."/>
            <person name="Brune A."/>
        </authorList>
    </citation>
    <scope>NUCLEOTIDE SEQUENCE [LARGE SCALE GENOMIC DNA]</scope>
    <source>
        <strain evidence="2 3">Cs1</strain>
    </source>
</reference>
<sequence length="181" mass="20376">MPNDCLHCRKTLLFLVIILIAIIIGSCVYSIFGGTAPDDKNDSSLSSENNSSSLFVHWQDLTMEKIGTRTVTEEYMISFITKWNDIRNWGASDAEILSAVQTLEMIARKANTSNEPTPFIRLGREEWDEYEYAIDHMPKFCAAVAILLGQPEAEVIAFPDAVSIDEWEERFGCRNSTSPNC</sequence>
<accession>A0AAE4MH62</accession>
<name>A0AAE4MH62_9EURY</name>
<proteinExistence type="predicted"/>
<feature type="transmembrane region" description="Helical" evidence="1">
    <location>
        <begin position="12"/>
        <end position="32"/>
    </location>
</feature>
<protein>
    <submittedName>
        <fullName evidence="2">Uncharacterized protein</fullName>
    </submittedName>
</protein>
<organism evidence="2 3">
    <name type="scientific">Methanorbis rubei</name>
    <dbReference type="NCBI Taxonomy" id="3028300"/>
    <lineage>
        <taxon>Archaea</taxon>
        <taxon>Methanobacteriati</taxon>
        <taxon>Methanobacteriota</taxon>
        <taxon>Stenosarchaea group</taxon>
        <taxon>Methanomicrobia</taxon>
        <taxon>Methanomicrobiales</taxon>
        <taxon>Methanocorpusculaceae</taxon>
        <taxon>Methanorbis</taxon>
    </lineage>
</organism>
<keyword evidence="1" id="KW-0812">Transmembrane</keyword>
<evidence type="ECO:0000313" key="3">
    <source>
        <dbReference type="Proteomes" id="UP001283212"/>
    </source>
</evidence>
<dbReference type="EMBL" id="JAWDKB010000003">
    <property type="protein sequence ID" value="MDV0443398.1"/>
    <property type="molecule type" value="Genomic_DNA"/>
</dbReference>
<dbReference type="AlphaFoldDB" id="A0AAE4MH62"/>
<keyword evidence="1" id="KW-0472">Membrane</keyword>
<keyword evidence="3" id="KW-1185">Reference proteome</keyword>
<comment type="caution">
    <text evidence="2">The sequence shown here is derived from an EMBL/GenBank/DDBJ whole genome shotgun (WGS) entry which is preliminary data.</text>
</comment>
<evidence type="ECO:0000256" key="1">
    <source>
        <dbReference type="SAM" id="Phobius"/>
    </source>
</evidence>